<sequence>MGSGALLEILAAVERQDEGDFQVLADAVLGHAPQLSVLLAWDAPRRALAGRLRALGLPLRVLLVGGPEHPDPGPLAATPGALVRIDPAAPGAALKRI</sequence>
<evidence type="ECO:0000313" key="1">
    <source>
        <dbReference type="EMBL" id="AGA89376.1"/>
    </source>
</evidence>
<protein>
    <submittedName>
        <fullName evidence="1">Uncharacterized protein</fullName>
    </submittedName>
</protein>
<keyword evidence="2" id="KW-1185">Reference proteome</keyword>
<reference evidence="1 2" key="1">
    <citation type="submission" date="2011-09" db="EMBL/GenBank/DDBJ databases">
        <title>Complete sequence of chromosome of Thioflavicoccus mobilis 8321.</title>
        <authorList>
            <consortium name="US DOE Joint Genome Institute"/>
            <person name="Lucas S."/>
            <person name="Han J."/>
            <person name="Lapidus A."/>
            <person name="Cheng J.-F."/>
            <person name="Goodwin L."/>
            <person name="Pitluck S."/>
            <person name="Peters L."/>
            <person name="Ovchinnikova G."/>
            <person name="Lu M."/>
            <person name="Detter J.C."/>
            <person name="Han C."/>
            <person name="Tapia R."/>
            <person name="Land M."/>
            <person name="Hauser L."/>
            <person name="Kyrpides N."/>
            <person name="Ivanova N."/>
            <person name="Pagani I."/>
            <person name="Vogl K."/>
            <person name="Liu Z."/>
            <person name="Imhoff J."/>
            <person name="Thiel V."/>
            <person name="Frigaard N.-U."/>
            <person name="Bryant D."/>
            <person name="Woyke T."/>
        </authorList>
    </citation>
    <scope>NUCLEOTIDE SEQUENCE [LARGE SCALE GENOMIC DNA]</scope>
    <source>
        <strain evidence="1 2">8321</strain>
    </source>
</reference>
<dbReference type="HOGENOM" id="CLU_2345774_0_0_6"/>
<dbReference type="RefSeq" id="WP_015279524.1">
    <property type="nucleotide sequence ID" value="NC_019940.1"/>
</dbReference>
<proteinExistence type="predicted"/>
<dbReference type="AlphaFoldDB" id="L0GTQ6"/>
<organism evidence="1 2">
    <name type="scientific">Thioflavicoccus mobilis 8321</name>
    <dbReference type="NCBI Taxonomy" id="765912"/>
    <lineage>
        <taxon>Bacteria</taxon>
        <taxon>Pseudomonadati</taxon>
        <taxon>Pseudomonadota</taxon>
        <taxon>Gammaproteobacteria</taxon>
        <taxon>Chromatiales</taxon>
        <taxon>Chromatiaceae</taxon>
        <taxon>Thioflavicoccus</taxon>
    </lineage>
</organism>
<gene>
    <name evidence="1" type="ORF">Thimo_0524</name>
</gene>
<dbReference type="EMBL" id="CP003051">
    <property type="protein sequence ID" value="AGA89376.1"/>
    <property type="molecule type" value="Genomic_DNA"/>
</dbReference>
<dbReference type="Proteomes" id="UP000010816">
    <property type="component" value="Chromosome"/>
</dbReference>
<name>L0GTQ6_9GAMM</name>
<evidence type="ECO:0000313" key="2">
    <source>
        <dbReference type="Proteomes" id="UP000010816"/>
    </source>
</evidence>
<accession>L0GTQ6</accession>
<dbReference type="KEGG" id="tmb:Thimo_0524"/>